<organism evidence="1 2">
    <name type="scientific">Acanthoscelides obtectus</name>
    <name type="common">Bean weevil</name>
    <name type="synonym">Bruchus obtectus</name>
    <dbReference type="NCBI Taxonomy" id="200917"/>
    <lineage>
        <taxon>Eukaryota</taxon>
        <taxon>Metazoa</taxon>
        <taxon>Ecdysozoa</taxon>
        <taxon>Arthropoda</taxon>
        <taxon>Hexapoda</taxon>
        <taxon>Insecta</taxon>
        <taxon>Pterygota</taxon>
        <taxon>Neoptera</taxon>
        <taxon>Endopterygota</taxon>
        <taxon>Coleoptera</taxon>
        <taxon>Polyphaga</taxon>
        <taxon>Cucujiformia</taxon>
        <taxon>Chrysomeloidea</taxon>
        <taxon>Chrysomelidae</taxon>
        <taxon>Bruchinae</taxon>
        <taxon>Bruchini</taxon>
        <taxon>Acanthoscelides</taxon>
    </lineage>
</organism>
<protein>
    <submittedName>
        <fullName evidence="1">Uncharacterized protein</fullName>
    </submittedName>
</protein>
<dbReference type="Proteomes" id="UP001152888">
    <property type="component" value="Unassembled WGS sequence"/>
</dbReference>
<evidence type="ECO:0000313" key="2">
    <source>
        <dbReference type="Proteomes" id="UP001152888"/>
    </source>
</evidence>
<keyword evidence="2" id="KW-1185">Reference proteome</keyword>
<reference evidence="1" key="1">
    <citation type="submission" date="2022-03" db="EMBL/GenBank/DDBJ databases">
        <authorList>
            <person name="Sayadi A."/>
        </authorList>
    </citation>
    <scope>NUCLEOTIDE SEQUENCE</scope>
</reference>
<name>A0A9P0LKJ6_ACAOB</name>
<dbReference type="EMBL" id="CAKOFQ010007208">
    <property type="protein sequence ID" value="CAH1994823.1"/>
    <property type="molecule type" value="Genomic_DNA"/>
</dbReference>
<sequence>MLLQCLQQLNCLLSERCTNLNTYFQGHTVYHSRLQGHISSPYFDSRSHFKAIFQGCISRSYFKAMFQGYVSRSHFEVKYAFKVGSQGRLSRAF</sequence>
<evidence type="ECO:0000313" key="1">
    <source>
        <dbReference type="EMBL" id="CAH1994823.1"/>
    </source>
</evidence>
<accession>A0A9P0LKJ6</accession>
<proteinExistence type="predicted"/>
<comment type="caution">
    <text evidence="1">The sequence shown here is derived from an EMBL/GenBank/DDBJ whole genome shotgun (WGS) entry which is preliminary data.</text>
</comment>
<gene>
    <name evidence="1" type="ORF">ACAOBT_LOCUS22284</name>
</gene>
<dbReference type="AlphaFoldDB" id="A0A9P0LKJ6"/>